<dbReference type="Proteomes" id="UP001208570">
    <property type="component" value="Unassembled WGS sequence"/>
</dbReference>
<dbReference type="AlphaFoldDB" id="A0AAD9JA75"/>
<keyword evidence="3" id="KW-1185">Reference proteome</keyword>
<protein>
    <submittedName>
        <fullName evidence="1">Uncharacterized protein</fullName>
    </submittedName>
</protein>
<proteinExistence type="predicted"/>
<sequence length="91" mass="10463">MLENENVKDELEALFRREKMKEVSPSWWENLKVKVKEILIANSKRIARLSSKELEEITTPQDTTGEKATPSKEDYLDGAIIYGFAGVFTTR</sequence>
<organism evidence="1 3">
    <name type="scientific">Paralvinella palmiformis</name>
    <dbReference type="NCBI Taxonomy" id="53620"/>
    <lineage>
        <taxon>Eukaryota</taxon>
        <taxon>Metazoa</taxon>
        <taxon>Spiralia</taxon>
        <taxon>Lophotrochozoa</taxon>
        <taxon>Annelida</taxon>
        <taxon>Polychaeta</taxon>
        <taxon>Sedentaria</taxon>
        <taxon>Canalipalpata</taxon>
        <taxon>Terebellida</taxon>
        <taxon>Terebelliformia</taxon>
        <taxon>Alvinellidae</taxon>
        <taxon>Paralvinella</taxon>
    </lineage>
</organism>
<evidence type="ECO:0000313" key="2">
    <source>
        <dbReference type="EMBL" id="KAK2161183.1"/>
    </source>
</evidence>
<dbReference type="EMBL" id="JAODUP010000492">
    <property type="protein sequence ID" value="KAK2148535.1"/>
    <property type="molecule type" value="Genomic_DNA"/>
</dbReference>
<reference evidence="1" key="1">
    <citation type="journal article" date="2023" name="Mol. Biol. Evol.">
        <title>Third-Generation Sequencing Reveals the Adaptive Role of the Epigenome in Three Deep-Sea Polychaetes.</title>
        <authorList>
            <person name="Perez M."/>
            <person name="Aroh O."/>
            <person name="Sun Y."/>
            <person name="Lan Y."/>
            <person name="Juniper S.K."/>
            <person name="Young C.R."/>
            <person name="Angers B."/>
            <person name="Qian P.Y."/>
        </authorList>
    </citation>
    <scope>NUCLEOTIDE SEQUENCE</scope>
    <source>
        <strain evidence="1">P08H-3</strain>
    </source>
</reference>
<gene>
    <name evidence="2" type="ORF">LSH36_120g10006</name>
    <name evidence="1" type="ORF">LSH36_492g06043</name>
</gene>
<comment type="caution">
    <text evidence="1">The sequence shown here is derived from an EMBL/GenBank/DDBJ whole genome shotgun (WGS) entry which is preliminary data.</text>
</comment>
<accession>A0AAD9JA75</accession>
<evidence type="ECO:0000313" key="1">
    <source>
        <dbReference type="EMBL" id="KAK2148535.1"/>
    </source>
</evidence>
<dbReference type="EMBL" id="JAODUP010000120">
    <property type="protein sequence ID" value="KAK2161183.1"/>
    <property type="molecule type" value="Genomic_DNA"/>
</dbReference>
<evidence type="ECO:0000313" key="3">
    <source>
        <dbReference type="Proteomes" id="UP001208570"/>
    </source>
</evidence>
<name>A0AAD9JA75_9ANNE</name>